<feature type="region of interest" description="Disordered" evidence="1">
    <location>
        <begin position="28"/>
        <end position="53"/>
    </location>
</feature>
<accession>A0A5J5D921</accession>
<feature type="compositionally biased region" description="Basic and acidic residues" evidence="1">
    <location>
        <begin position="37"/>
        <end position="47"/>
    </location>
</feature>
<dbReference type="AlphaFoldDB" id="A0A5J5D921"/>
<evidence type="ECO:0000313" key="3">
    <source>
        <dbReference type="Proteomes" id="UP000327493"/>
    </source>
</evidence>
<reference evidence="2 3" key="1">
    <citation type="submission" date="2019-08" db="EMBL/GenBank/DDBJ databases">
        <title>A chromosome-level genome assembly, high-density linkage maps, and genome scans reveal the genomic architecture of hybrid incompatibilities underlying speciation via character displacement in darters (Percidae: Etheostominae).</title>
        <authorList>
            <person name="Moran R.L."/>
            <person name="Catchen J.M."/>
            <person name="Fuller R.C."/>
        </authorList>
    </citation>
    <scope>NUCLEOTIDE SEQUENCE [LARGE SCALE GENOMIC DNA]</scope>
    <source>
        <strain evidence="2">EspeVRDwgs_2016</strain>
        <tissue evidence="2">Muscle</tissue>
    </source>
</reference>
<dbReference type="Proteomes" id="UP000327493">
    <property type="component" value="Chromosome 8"/>
</dbReference>
<proteinExistence type="predicted"/>
<sequence length="484" mass="52605">MFGSAFQENVVDFIDLLATFAPSNPITGSKATKPVRKRQEDKERREEDECGTNPHPSCCLRINGSRIGWLTEALQKPGIICSIQLCANWHQGVGMMSLQFLFTVQPPPIRLSPIIIAGYLRPPPHQPLLYQKTQSDIVLCRVGGSTHVMFKGGGEWLSFIRGRPFARQLPSAPTSDTDPAAARYAASDHLTALIPVADTGSRCAAVLQTSAPGCFQSSQQQQNAAPAGQARRLLARVCTWERRPLQHEQEGSGSQLDFPAAVSLVLLPNPTGITFQTGELELAQTVTQESGQKAWTMITHVIVGNECEIDRDLLSLKWDFKVLIVWGQLSQRRARHLTSASQKLYMSVSQSDRHACEGAAQAPVLSLLNQSLHTIFVRDYKCHVGLCALKNRPQGPICPATGGDRVVSALLDAREGETDSVMCRELIVARKVVGSGTFEAAVAFREGLNVIDLSSESAKTLGIITTAGYAIQMGATDPVLIESL</sequence>
<keyword evidence="3" id="KW-1185">Reference proteome</keyword>
<evidence type="ECO:0000313" key="2">
    <source>
        <dbReference type="EMBL" id="KAA8590617.1"/>
    </source>
</evidence>
<organism evidence="2 3">
    <name type="scientific">Etheostoma spectabile</name>
    <name type="common">orangethroat darter</name>
    <dbReference type="NCBI Taxonomy" id="54343"/>
    <lineage>
        <taxon>Eukaryota</taxon>
        <taxon>Metazoa</taxon>
        <taxon>Chordata</taxon>
        <taxon>Craniata</taxon>
        <taxon>Vertebrata</taxon>
        <taxon>Euteleostomi</taxon>
        <taxon>Actinopterygii</taxon>
        <taxon>Neopterygii</taxon>
        <taxon>Teleostei</taxon>
        <taxon>Neoteleostei</taxon>
        <taxon>Acanthomorphata</taxon>
        <taxon>Eupercaria</taxon>
        <taxon>Perciformes</taxon>
        <taxon>Percoidei</taxon>
        <taxon>Percidae</taxon>
        <taxon>Etheostomatinae</taxon>
        <taxon>Etheostoma</taxon>
    </lineage>
</organism>
<name>A0A5J5D921_9PERO</name>
<evidence type="ECO:0000256" key="1">
    <source>
        <dbReference type="SAM" id="MobiDB-lite"/>
    </source>
</evidence>
<dbReference type="EMBL" id="VOFY01000008">
    <property type="protein sequence ID" value="KAA8590617.1"/>
    <property type="molecule type" value="Genomic_DNA"/>
</dbReference>
<comment type="caution">
    <text evidence="2">The sequence shown here is derived from an EMBL/GenBank/DDBJ whole genome shotgun (WGS) entry which is preliminary data.</text>
</comment>
<protein>
    <submittedName>
        <fullName evidence="2">Uncharacterized protein</fullName>
    </submittedName>
</protein>
<gene>
    <name evidence="2" type="ORF">FQN60_014551</name>
</gene>